<dbReference type="GO" id="GO:0003677">
    <property type="term" value="F:DNA binding"/>
    <property type="evidence" value="ECO:0007669"/>
    <property type="project" value="UniProtKB-UniRule"/>
</dbReference>
<keyword evidence="4 6" id="KW-0238">DNA-binding</keyword>
<comment type="function">
    <text evidence="1 6">Required for the transposition of the insertion element.</text>
</comment>
<dbReference type="GO" id="GO:0004803">
    <property type="term" value="F:transposase activity"/>
    <property type="evidence" value="ECO:0007669"/>
    <property type="project" value="UniProtKB-UniRule"/>
</dbReference>
<feature type="compositionally biased region" description="Basic and acidic residues" evidence="7">
    <location>
        <begin position="53"/>
        <end position="63"/>
    </location>
</feature>
<organism evidence="8 9">
    <name type="scientific">Candidatus Wirthbacteria bacterium CG2_30_54_11</name>
    <dbReference type="NCBI Taxonomy" id="1817892"/>
    <lineage>
        <taxon>Bacteria</taxon>
        <taxon>Candidatus Wirthbacteria</taxon>
    </lineage>
</organism>
<dbReference type="Proteomes" id="UP000183245">
    <property type="component" value="Unassembled WGS sequence"/>
</dbReference>
<gene>
    <name evidence="8" type="ORF">AUK40_03520</name>
</gene>
<evidence type="ECO:0000256" key="2">
    <source>
        <dbReference type="ARBA" id="ARBA00010961"/>
    </source>
</evidence>
<protein>
    <recommendedName>
        <fullName evidence="6">Mutator family transposase</fullName>
    </recommendedName>
</protein>
<dbReference type="EMBL" id="MNZT01000060">
    <property type="protein sequence ID" value="OIP97287.1"/>
    <property type="molecule type" value="Genomic_DNA"/>
</dbReference>
<evidence type="ECO:0000256" key="5">
    <source>
        <dbReference type="ARBA" id="ARBA00023172"/>
    </source>
</evidence>
<name>A0A1J5IVU3_9BACT</name>
<accession>A0A1J5IVU3</accession>
<dbReference type="AlphaFoldDB" id="A0A1J5IVU3"/>
<evidence type="ECO:0000256" key="6">
    <source>
        <dbReference type="RuleBase" id="RU365089"/>
    </source>
</evidence>
<dbReference type="NCBIfam" id="NF033543">
    <property type="entry name" value="transpos_IS256"/>
    <property type="match status" value="1"/>
</dbReference>
<evidence type="ECO:0000313" key="9">
    <source>
        <dbReference type="Proteomes" id="UP000183245"/>
    </source>
</evidence>
<dbReference type="STRING" id="1817892.AUK40_03520"/>
<dbReference type="Pfam" id="PF00872">
    <property type="entry name" value="Transposase_mut"/>
    <property type="match status" value="1"/>
</dbReference>
<keyword evidence="6" id="KW-0814">Transposable element</keyword>
<evidence type="ECO:0000256" key="1">
    <source>
        <dbReference type="ARBA" id="ARBA00002190"/>
    </source>
</evidence>
<dbReference type="PROSITE" id="PS01007">
    <property type="entry name" value="TRANSPOSASE_MUTATOR"/>
    <property type="match status" value="1"/>
</dbReference>
<comment type="caution">
    <text evidence="8">The sequence shown here is derived from an EMBL/GenBank/DDBJ whole genome shotgun (WGS) entry which is preliminary data.</text>
</comment>
<reference evidence="8 9" key="1">
    <citation type="journal article" date="2016" name="Environ. Microbiol.">
        <title>Genomic resolution of a cold subsurface aquifer community provides metabolic insights for novel microbes adapted to high CO concentrations.</title>
        <authorList>
            <person name="Probst A.J."/>
            <person name="Castelle C.J."/>
            <person name="Singh A."/>
            <person name="Brown C.T."/>
            <person name="Anantharaman K."/>
            <person name="Sharon I."/>
            <person name="Hug L.A."/>
            <person name="Burstein D."/>
            <person name="Emerson J.B."/>
            <person name="Thomas B.C."/>
            <person name="Banfield J.F."/>
        </authorList>
    </citation>
    <scope>NUCLEOTIDE SEQUENCE [LARGE SCALE GENOMIC DNA]</scope>
    <source>
        <strain evidence="8">CG2_30_54_11</strain>
    </source>
</reference>
<evidence type="ECO:0000256" key="4">
    <source>
        <dbReference type="ARBA" id="ARBA00023125"/>
    </source>
</evidence>
<comment type="similarity">
    <text evidence="2 6">Belongs to the transposase mutator family.</text>
</comment>
<dbReference type="GO" id="GO:0006313">
    <property type="term" value="P:DNA transposition"/>
    <property type="evidence" value="ECO:0007669"/>
    <property type="project" value="UniProtKB-UniRule"/>
</dbReference>
<feature type="region of interest" description="Disordered" evidence="7">
    <location>
        <begin position="53"/>
        <end position="80"/>
    </location>
</feature>
<keyword evidence="3 6" id="KW-0815">Transposition</keyword>
<keyword evidence="5 6" id="KW-0233">DNA recombination</keyword>
<dbReference type="InterPro" id="IPR001207">
    <property type="entry name" value="Transposase_mutator"/>
</dbReference>
<evidence type="ECO:0000256" key="7">
    <source>
        <dbReference type="SAM" id="MobiDB-lite"/>
    </source>
</evidence>
<proteinExistence type="inferred from homology"/>
<evidence type="ECO:0000256" key="3">
    <source>
        <dbReference type="ARBA" id="ARBA00022578"/>
    </source>
</evidence>
<evidence type="ECO:0000313" key="8">
    <source>
        <dbReference type="EMBL" id="OIP97287.1"/>
    </source>
</evidence>
<dbReference type="PANTHER" id="PTHR33217:SF8">
    <property type="entry name" value="MUTATOR FAMILY TRANSPOSASE"/>
    <property type="match status" value="1"/>
</dbReference>
<dbReference type="PANTHER" id="PTHR33217">
    <property type="entry name" value="TRANSPOSASE FOR INSERTION SEQUENCE ELEMENT IS1081"/>
    <property type="match status" value="1"/>
</dbReference>
<sequence>MAQEELIDELAKLLAKKAKKPEDLIGKGGMLSQLFGKTLQSMMEAELTESLGYEKHQKTDSHQKNSRNGSYEKTIETSDGAVTIEVPRDREGEYEPQVLPKYQRKTNELEAKIVAMYGRGMSTRDISLMIEEMYGATLSAGAISQITNKLMPEIEEWQNRPLPAVYPMLYLDAIYIHLRVDGQSKARAVYTMLGITTEGMKEVLGVWVSGESEGANYWLTVLSEVQSRGVKDILIASVDGLTGFKEAITAVFPQTIVQRCVVHQIRNTLKYVSWKDRKEFMADLKGVYQAVTRKEAEKALVGLREKWGTRYAIAIRSWENNWAELSVYFDYPKEIARLIYTTNSIESFYRQMRKVVKTKGTYPDEHAIQKQLYLAVMNTSKKWTMPIKDWAQILNQLMIRFEGRICLPN</sequence>